<dbReference type="InterPro" id="IPR003100">
    <property type="entry name" value="PAZ_dom"/>
</dbReference>
<feature type="domain" description="PAZ" evidence="1">
    <location>
        <begin position="277"/>
        <end position="374"/>
    </location>
</feature>
<dbReference type="InterPro" id="IPR032474">
    <property type="entry name" value="Argonaute_N"/>
</dbReference>
<dbReference type="Proteomes" id="UP001162164">
    <property type="component" value="Unassembled WGS sequence"/>
</dbReference>
<dbReference type="EMBL" id="JAPWTJ010002460">
    <property type="protein sequence ID" value="KAJ8966066.1"/>
    <property type="molecule type" value="Genomic_DNA"/>
</dbReference>
<dbReference type="InterPro" id="IPR014811">
    <property type="entry name" value="ArgoL1"/>
</dbReference>
<proteinExistence type="predicted"/>
<evidence type="ECO:0000313" key="2">
    <source>
        <dbReference type="EMBL" id="KAJ8966066.1"/>
    </source>
</evidence>
<dbReference type="SMART" id="SM01163">
    <property type="entry name" value="DUF1785"/>
    <property type="match status" value="1"/>
</dbReference>
<dbReference type="CDD" id="cd02846">
    <property type="entry name" value="PAZ_argonaute_like"/>
    <property type="match status" value="1"/>
</dbReference>
<sequence>MSLANYYPNLDRDGRKYKISDLENECIWNSHRASTTAVALPGAAGAVAAVSPPVEPPVFQCPRRPNLGREGRPIGLKANHFQITMPRGYVHHYDVNIQPDKCPRKRVIFTIQVGRLKRPVFDGRSNLYTRDPLPIGRFREELEVTLQGEGKGQTIPCYHKMGSSGLFVWSRRALEGRTRQIPYEAVTALDVVMRHLPSMSYTPVGRSFFSSPERILSSISVLQLMGLDRSGTNAAEKLLDVVVERYGFGFHQSVRPSQWKMMLNIDVSAVTFYKAQPVIEFMCEVLDIRDINEQRKPLTDSQRVKFTKEIKDGQHKCNAFPLQLENGQTVECTVAKYFLDKYKMKLRYPHLPCLQVGQEHKHTYLPLEVCNIVAGQRCIKKLTDMQTSTMIKATARSAPDQGREIKSLVRLDGFSNSEYVPGIEARPSTTI</sequence>
<dbReference type="PROSITE" id="PS50821">
    <property type="entry name" value="PAZ"/>
    <property type="match status" value="1"/>
</dbReference>
<comment type="caution">
    <text evidence="2">The sequence shown here is derived from an EMBL/GenBank/DDBJ whole genome shotgun (WGS) entry which is preliminary data.</text>
</comment>
<dbReference type="Pfam" id="PF16486">
    <property type="entry name" value="ArgoN"/>
    <property type="match status" value="1"/>
</dbReference>
<dbReference type="Pfam" id="PF08699">
    <property type="entry name" value="ArgoL1"/>
    <property type="match status" value="1"/>
</dbReference>
<name>A0ABQ9IUK0_9CUCU</name>
<dbReference type="Pfam" id="PF02170">
    <property type="entry name" value="PAZ"/>
    <property type="match status" value="1"/>
</dbReference>
<dbReference type="SUPFAM" id="SSF101690">
    <property type="entry name" value="PAZ domain"/>
    <property type="match status" value="1"/>
</dbReference>
<protein>
    <recommendedName>
        <fullName evidence="1">PAZ domain-containing protein</fullName>
    </recommendedName>
</protein>
<evidence type="ECO:0000259" key="1">
    <source>
        <dbReference type="PROSITE" id="PS50821"/>
    </source>
</evidence>
<accession>A0ABQ9IUK0</accession>
<keyword evidence="3" id="KW-1185">Reference proteome</keyword>
<evidence type="ECO:0000313" key="3">
    <source>
        <dbReference type="Proteomes" id="UP001162164"/>
    </source>
</evidence>
<organism evidence="2 3">
    <name type="scientific">Molorchus minor</name>
    <dbReference type="NCBI Taxonomy" id="1323400"/>
    <lineage>
        <taxon>Eukaryota</taxon>
        <taxon>Metazoa</taxon>
        <taxon>Ecdysozoa</taxon>
        <taxon>Arthropoda</taxon>
        <taxon>Hexapoda</taxon>
        <taxon>Insecta</taxon>
        <taxon>Pterygota</taxon>
        <taxon>Neoptera</taxon>
        <taxon>Endopterygota</taxon>
        <taxon>Coleoptera</taxon>
        <taxon>Polyphaga</taxon>
        <taxon>Cucujiformia</taxon>
        <taxon>Chrysomeloidea</taxon>
        <taxon>Cerambycidae</taxon>
        <taxon>Lamiinae</taxon>
        <taxon>Monochamini</taxon>
        <taxon>Molorchus</taxon>
    </lineage>
</organism>
<dbReference type="PANTHER" id="PTHR22891">
    <property type="entry name" value="EUKARYOTIC TRANSLATION INITIATION FACTOR 2C"/>
    <property type="match status" value="1"/>
</dbReference>
<dbReference type="InterPro" id="IPR036085">
    <property type="entry name" value="PAZ_dom_sf"/>
</dbReference>
<reference evidence="2" key="1">
    <citation type="journal article" date="2023" name="Insect Mol. Biol.">
        <title>Genome sequencing provides insights into the evolution of gene families encoding plant cell wall-degrading enzymes in longhorned beetles.</title>
        <authorList>
            <person name="Shin N.R."/>
            <person name="Okamura Y."/>
            <person name="Kirsch R."/>
            <person name="Pauchet Y."/>
        </authorList>
    </citation>
    <scope>NUCLEOTIDE SEQUENCE</scope>
    <source>
        <strain evidence="2">MMC_N1</strain>
    </source>
</reference>
<gene>
    <name evidence="2" type="ORF">NQ317_016242</name>
</gene>
<dbReference type="Gene3D" id="2.170.260.10">
    <property type="entry name" value="paz domain"/>
    <property type="match status" value="2"/>
</dbReference>